<dbReference type="RefSeq" id="WP_050151788.1">
    <property type="nucleotide sequence ID" value="NZ_CP104006.1"/>
</dbReference>
<gene>
    <name evidence="2" type="ORF">N0H69_08635</name>
</gene>
<dbReference type="Gene3D" id="2.60.40.2550">
    <property type="match status" value="1"/>
</dbReference>
<feature type="chain" id="PRO_5046643582" description="N-acetylglucosamine-binding protein A" evidence="1">
    <location>
        <begin position="22"/>
        <end position="155"/>
    </location>
</feature>
<protein>
    <recommendedName>
        <fullName evidence="4">N-acetylglucosamine-binding protein A</fullName>
    </recommendedName>
</protein>
<reference evidence="2" key="1">
    <citation type="submission" date="2022-08" db="EMBL/GenBank/DDBJ databases">
        <authorList>
            <person name="Bogun A."/>
            <person name="Kislichkina A."/>
            <person name="Solomentsev V."/>
            <person name="Skryabin Y."/>
            <person name="Sizova A."/>
            <person name="Platonov M."/>
            <person name="Dentovskaya S."/>
        </authorList>
    </citation>
    <scope>NUCLEOTIDE SEQUENCE</scope>
    <source>
        <strain evidence="2">SCPM-O-B-7604</strain>
    </source>
</reference>
<keyword evidence="1" id="KW-0732">Signal</keyword>
<evidence type="ECO:0000313" key="2">
    <source>
        <dbReference type="EMBL" id="UWM46856.1"/>
    </source>
</evidence>
<evidence type="ECO:0008006" key="4">
    <source>
        <dbReference type="Google" id="ProtNLM"/>
    </source>
</evidence>
<name>A0ABY5UTP2_9GAMM</name>
<dbReference type="Proteomes" id="UP001057860">
    <property type="component" value="Chromosome"/>
</dbReference>
<keyword evidence="3" id="KW-1185">Reference proteome</keyword>
<evidence type="ECO:0000256" key="1">
    <source>
        <dbReference type="SAM" id="SignalP"/>
    </source>
</evidence>
<accession>A0ABY5UTP2</accession>
<dbReference type="EMBL" id="CP104006">
    <property type="protein sequence ID" value="UWM46856.1"/>
    <property type="molecule type" value="Genomic_DNA"/>
</dbReference>
<proteinExistence type="predicted"/>
<organism evidence="2 3">
    <name type="scientific">Yersinia alsatica</name>
    <dbReference type="NCBI Taxonomy" id="2890317"/>
    <lineage>
        <taxon>Bacteria</taxon>
        <taxon>Pseudomonadati</taxon>
        <taxon>Pseudomonadota</taxon>
        <taxon>Gammaproteobacteria</taxon>
        <taxon>Enterobacterales</taxon>
        <taxon>Yersiniaceae</taxon>
        <taxon>Yersinia</taxon>
    </lineage>
</organism>
<feature type="signal peptide" evidence="1">
    <location>
        <begin position="1"/>
        <end position="21"/>
    </location>
</feature>
<evidence type="ECO:0000313" key="3">
    <source>
        <dbReference type="Proteomes" id="UP001057860"/>
    </source>
</evidence>
<sequence>MINIASLLFSSFILFSPLASSSLDNFHSSTKIYNTFTYKIARAPTMAANPKENHLISYSSFPDFDIVFTGSYYNQEAAEYNISFSIESEEILNYNTYILNSNNIEIVNTAGFINNSKKVITLKMTSTQPGTYQVIIELADNNKKIKEITHTIVIP</sequence>
<dbReference type="GeneID" id="75140060"/>